<protein>
    <submittedName>
        <fullName evidence="2">Uncharacterized protein</fullName>
    </submittedName>
</protein>
<feature type="compositionally biased region" description="Acidic residues" evidence="1">
    <location>
        <begin position="199"/>
        <end position="209"/>
    </location>
</feature>
<accession>A0AAD1U435</accession>
<feature type="region of interest" description="Disordered" evidence="1">
    <location>
        <begin position="267"/>
        <end position="286"/>
    </location>
</feature>
<proteinExistence type="predicted"/>
<evidence type="ECO:0000313" key="2">
    <source>
        <dbReference type="EMBL" id="CAI2358928.1"/>
    </source>
</evidence>
<organism evidence="2 3">
    <name type="scientific">Euplotes crassus</name>
    <dbReference type="NCBI Taxonomy" id="5936"/>
    <lineage>
        <taxon>Eukaryota</taxon>
        <taxon>Sar</taxon>
        <taxon>Alveolata</taxon>
        <taxon>Ciliophora</taxon>
        <taxon>Intramacronucleata</taxon>
        <taxon>Spirotrichea</taxon>
        <taxon>Hypotrichia</taxon>
        <taxon>Euplotida</taxon>
        <taxon>Euplotidae</taxon>
        <taxon>Moneuplotes</taxon>
    </lineage>
</organism>
<evidence type="ECO:0000313" key="3">
    <source>
        <dbReference type="Proteomes" id="UP001295684"/>
    </source>
</evidence>
<reference evidence="2" key="1">
    <citation type="submission" date="2023-07" db="EMBL/GenBank/DDBJ databases">
        <authorList>
            <consortium name="AG Swart"/>
            <person name="Singh M."/>
            <person name="Singh A."/>
            <person name="Seah K."/>
            <person name="Emmerich C."/>
        </authorList>
    </citation>
    <scope>NUCLEOTIDE SEQUENCE</scope>
    <source>
        <strain evidence="2">DP1</strain>
    </source>
</reference>
<feature type="region of interest" description="Disordered" evidence="1">
    <location>
        <begin position="158"/>
        <end position="211"/>
    </location>
</feature>
<evidence type="ECO:0000256" key="1">
    <source>
        <dbReference type="SAM" id="MobiDB-lite"/>
    </source>
</evidence>
<dbReference type="EMBL" id="CAMPGE010000200">
    <property type="protein sequence ID" value="CAI2358928.1"/>
    <property type="molecule type" value="Genomic_DNA"/>
</dbReference>
<name>A0AAD1U435_EUPCR</name>
<dbReference type="Proteomes" id="UP001295684">
    <property type="component" value="Unassembled WGS sequence"/>
</dbReference>
<gene>
    <name evidence="2" type="ORF">ECRASSUSDP1_LOCUS212</name>
</gene>
<dbReference type="AlphaFoldDB" id="A0AAD1U435"/>
<keyword evidence="3" id="KW-1185">Reference proteome</keyword>
<comment type="caution">
    <text evidence="2">The sequence shown here is derived from an EMBL/GenBank/DDBJ whole genome shotgun (WGS) entry which is preliminary data.</text>
</comment>
<sequence length="516" mass="59988">MDKYYKNNDYDSPVDCSGDDYFSGYGRKWNYKSEARRKLDYDLKPSRSIDEKLKKYMNPYNNSWATDKYMRFDDQERAQNILFKNKQKEAESWQRLSSLILKEEKKDNLDKFVQGISDWTIKETKKEKKKAKGDSIKTKKLIKLGTILRDTFDNGDYEIELEETPQPVSPLSPKKKKAKEKESPLPKVLSPSKAQTFTLEEEVSDEDDAHDWADEMIRDEKLRFRKAKKNLYHQAMSQITPSINLTEKVKPPREIALTAVKRNDKSGMYSSIASSDDPSPPKSLPRIKQKFSSFKTEGSQSNMKKRRKFNVDRLYPNKKAEEFKQKKLIYNSYDSRNGMEIPLDSFSPVKRDGRKKLDLVGSYKEQYQAQSLRNSPSYNTSKKFINLGKSLYGNEVKEDGKEIVINPRIKLREKGYSYQTSNMMDDVIEAVQVQREKTNLKALFMSNEQFTKSYQDSHRVKRIPLVKKKVPGPIKKVARYPKNSRSSKSLSAAPKAARRSIAIDDLRDALSTEFLM</sequence>